<evidence type="ECO:0000313" key="1">
    <source>
        <dbReference type="EMBL" id="KAH0898513.1"/>
    </source>
</evidence>
<reference evidence="1 2" key="1">
    <citation type="submission" date="2021-05" db="EMBL/GenBank/DDBJ databases">
        <title>Genome Assembly of Synthetic Allotetraploid Brassica napus Reveals Homoeologous Exchanges between Subgenomes.</title>
        <authorList>
            <person name="Davis J.T."/>
        </authorList>
    </citation>
    <scope>NUCLEOTIDE SEQUENCE [LARGE SCALE GENOMIC DNA]</scope>
    <source>
        <strain evidence="2">cv. Da-Ae</strain>
        <tissue evidence="1">Seedling</tissue>
    </source>
</reference>
<dbReference type="Proteomes" id="UP000824890">
    <property type="component" value="Unassembled WGS sequence"/>
</dbReference>
<evidence type="ECO:0000313" key="2">
    <source>
        <dbReference type="Proteomes" id="UP000824890"/>
    </source>
</evidence>
<dbReference type="EMBL" id="JAGKQM010000012">
    <property type="protein sequence ID" value="KAH0898513.1"/>
    <property type="molecule type" value="Genomic_DNA"/>
</dbReference>
<gene>
    <name evidence="1" type="ORF">HID58_048081</name>
</gene>
<name>A0ABQ8B1F6_BRANA</name>
<comment type="caution">
    <text evidence="1">The sequence shown here is derived from an EMBL/GenBank/DDBJ whole genome shotgun (WGS) entry which is preliminary data.</text>
</comment>
<accession>A0ABQ8B1F6</accession>
<sequence>MINVIDVNTVAIYQVRYAVIYDVWNERNRRIHDGTTLPAGTYPGHEHVSTGQRKGHRAFEHKLRHWFGSSYLLDVSSVNDTFGTQISNQS</sequence>
<keyword evidence="2" id="KW-1185">Reference proteome</keyword>
<organism evidence="1 2">
    <name type="scientific">Brassica napus</name>
    <name type="common">Rape</name>
    <dbReference type="NCBI Taxonomy" id="3708"/>
    <lineage>
        <taxon>Eukaryota</taxon>
        <taxon>Viridiplantae</taxon>
        <taxon>Streptophyta</taxon>
        <taxon>Embryophyta</taxon>
        <taxon>Tracheophyta</taxon>
        <taxon>Spermatophyta</taxon>
        <taxon>Magnoliopsida</taxon>
        <taxon>eudicotyledons</taxon>
        <taxon>Gunneridae</taxon>
        <taxon>Pentapetalae</taxon>
        <taxon>rosids</taxon>
        <taxon>malvids</taxon>
        <taxon>Brassicales</taxon>
        <taxon>Brassicaceae</taxon>
        <taxon>Brassiceae</taxon>
        <taxon>Brassica</taxon>
    </lineage>
</organism>
<proteinExistence type="predicted"/>
<protein>
    <submittedName>
        <fullName evidence="1">Uncharacterized protein</fullName>
    </submittedName>
</protein>